<gene>
    <name evidence="1" type="ORF">INT45_007238</name>
</gene>
<organism evidence="1 2">
    <name type="scientific">Circinella minor</name>
    <dbReference type="NCBI Taxonomy" id="1195481"/>
    <lineage>
        <taxon>Eukaryota</taxon>
        <taxon>Fungi</taxon>
        <taxon>Fungi incertae sedis</taxon>
        <taxon>Mucoromycota</taxon>
        <taxon>Mucoromycotina</taxon>
        <taxon>Mucoromycetes</taxon>
        <taxon>Mucorales</taxon>
        <taxon>Lichtheimiaceae</taxon>
        <taxon>Circinella</taxon>
    </lineage>
</organism>
<dbReference type="Proteomes" id="UP000646827">
    <property type="component" value="Unassembled WGS sequence"/>
</dbReference>
<comment type="caution">
    <text evidence="1">The sequence shown here is derived from an EMBL/GenBank/DDBJ whole genome shotgun (WGS) entry which is preliminary data.</text>
</comment>
<evidence type="ECO:0000313" key="1">
    <source>
        <dbReference type="EMBL" id="KAG2223660.1"/>
    </source>
</evidence>
<evidence type="ECO:0000313" key="2">
    <source>
        <dbReference type="Proteomes" id="UP000646827"/>
    </source>
</evidence>
<sequence>MQWLPLYPLQDYHYGAPAATREHYTICSLLQQHLQKLLDAFGSLPNIVSPQQPIDHIQNRLPRSEVGLTLGKWESTSPALLHVLREIDRLSHTADTYIYVEQPAPEKALQAATTIISPPNI</sequence>
<keyword evidence="2" id="KW-1185">Reference proteome</keyword>
<dbReference type="OrthoDB" id="2271129at2759"/>
<protein>
    <submittedName>
        <fullName evidence="1">Uncharacterized protein</fullName>
    </submittedName>
</protein>
<accession>A0A8H7S6G5</accession>
<reference evidence="1 2" key="1">
    <citation type="submission" date="2020-12" db="EMBL/GenBank/DDBJ databases">
        <title>Metabolic potential, ecology and presence of endohyphal bacteria is reflected in genomic diversity of Mucoromycotina.</title>
        <authorList>
            <person name="Muszewska A."/>
            <person name="Okrasinska A."/>
            <person name="Steczkiewicz K."/>
            <person name="Drgas O."/>
            <person name="Orlowska M."/>
            <person name="Perlinska-Lenart U."/>
            <person name="Aleksandrzak-Piekarczyk T."/>
            <person name="Szatraj K."/>
            <person name="Zielenkiewicz U."/>
            <person name="Pilsyk S."/>
            <person name="Malc E."/>
            <person name="Mieczkowski P."/>
            <person name="Kruszewska J.S."/>
            <person name="Biernat P."/>
            <person name="Pawlowska J."/>
        </authorList>
    </citation>
    <scope>NUCLEOTIDE SEQUENCE [LARGE SCALE GENOMIC DNA]</scope>
    <source>
        <strain evidence="1 2">CBS 142.35</strain>
    </source>
</reference>
<dbReference type="AlphaFoldDB" id="A0A8H7S6G5"/>
<name>A0A8H7S6G5_9FUNG</name>
<proteinExistence type="predicted"/>
<dbReference type="EMBL" id="JAEPRB010000056">
    <property type="protein sequence ID" value="KAG2223660.1"/>
    <property type="molecule type" value="Genomic_DNA"/>
</dbReference>